<reference evidence="1 2" key="1">
    <citation type="submission" date="2012-12" db="EMBL/GenBank/DDBJ databases">
        <title>Whole genome shotgun sequence of Gordonia hirsuta NBRC 16056.</title>
        <authorList>
            <person name="Isaki-Nakamura S."/>
            <person name="Hosoyama A."/>
            <person name="Tsuchikane K."/>
            <person name="Katsumata H."/>
            <person name="Baba S."/>
            <person name="Yamazaki S."/>
            <person name="Fujita N."/>
        </authorList>
    </citation>
    <scope>NUCLEOTIDE SEQUENCE [LARGE SCALE GENOMIC DNA]</scope>
    <source>
        <strain evidence="1 2">NBRC 16056</strain>
    </source>
</reference>
<dbReference type="OrthoDB" id="3759563at2"/>
<dbReference type="STRING" id="1121927.GOHSU_04_01630"/>
<gene>
    <name evidence="1" type="ORF">GOHSU_04_01630</name>
</gene>
<keyword evidence="2" id="KW-1185">Reference proteome</keyword>
<comment type="caution">
    <text evidence="1">The sequence shown here is derived from an EMBL/GenBank/DDBJ whole genome shotgun (WGS) entry which is preliminary data.</text>
</comment>
<dbReference type="AlphaFoldDB" id="L7L5S2"/>
<sequence>MAETTEELGARLLEAQIAFELSQLTDDDALAALIDDEIGHFLTESGTIPLEVVMPRALIKDVARKYTMQFPVEGAIPELVGQVAARLYRHPVHERTRLSDVVETRRFDELAAIATGLPLTRRTVDQVLESPATTDTLVEVVQRAVENRFGTKTARRLARPVEKWTRRGAVFVLESAQEDADDLIIDTVRDFWRSRADGRVSSFRDTVSEVDVEDTVVLIFEFWRTFRQTDYFRALLDEAIDEVFDTYGATPIADVIEDLGIGEADLREEGMRFGPPVIRRLDQQGILAAIVRRRLEPFYASPQFRTAVQS</sequence>
<protein>
    <submittedName>
        <fullName evidence="1">Uncharacterized protein</fullName>
    </submittedName>
</protein>
<dbReference type="RefSeq" id="WP_005936211.1">
    <property type="nucleotide sequence ID" value="NZ_ATVK01000041.1"/>
</dbReference>
<name>L7L5S2_9ACTN</name>
<accession>L7L5S2</accession>
<evidence type="ECO:0000313" key="1">
    <source>
        <dbReference type="EMBL" id="GAC56294.1"/>
    </source>
</evidence>
<proteinExistence type="predicted"/>
<dbReference type="eggNOG" id="ENOG5032T7V">
    <property type="taxonomic scope" value="Bacteria"/>
</dbReference>
<dbReference type="Proteomes" id="UP000053405">
    <property type="component" value="Unassembled WGS sequence"/>
</dbReference>
<organism evidence="1 2">
    <name type="scientific">Gordonia hirsuta DSM 44140 = NBRC 16056</name>
    <dbReference type="NCBI Taxonomy" id="1121927"/>
    <lineage>
        <taxon>Bacteria</taxon>
        <taxon>Bacillati</taxon>
        <taxon>Actinomycetota</taxon>
        <taxon>Actinomycetes</taxon>
        <taxon>Mycobacteriales</taxon>
        <taxon>Gordoniaceae</taxon>
        <taxon>Gordonia</taxon>
    </lineage>
</organism>
<evidence type="ECO:0000313" key="2">
    <source>
        <dbReference type="Proteomes" id="UP000053405"/>
    </source>
</evidence>
<dbReference type="EMBL" id="BANT01000004">
    <property type="protein sequence ID" value="GAC56294.1"/>
    <property type="molecule type" value="Genomic_DNA"/>
</dbReference>